<comment type="subcellular location">
    <subcellularLocation>
        <location evidence="1">Cell membrane</location>
        <topology evidence="1">Multi-pass membrane protein</topology>
    </subcellularLocation>
</comment>
<evidence type="ECO:0000256" key="1">
    <source>
        <dbReference type="ARBA" id="ARBA00004651"/>
    </source>
</evidence>
<evidence type="ECO:0000256" key="2">
    <source>
        <dbReference type="ARBA" id="ARBA00022475"/>
    </source>
</evidence>
<name>A0ABP9MX74_9GAMM</name>
<feature type="transmembrane region" description="Helical" evidence="6">
    <location>
        <begin position="152"/>
        <end position="172"/>
    </location>
</feature>
<keyword evidence="8" id="KW-1185">Reference proteome</keyword>
<keyword evidence="5 6" id="KW-0472">Membrane</keyword>
<dbReference type="RefSeq" id="WP_077925554.1">
    <property type="nucleotide sequence ID" value="NZ_BAABKE010000004.1"/>
</dbReference>
<reference evidence="8" key="1">
    <citation type="journal article" date="2019" name="Int. J. Syst. Evol. Microbiol.">
        <title>The Global Catalogue of Microorganisms (GCM) 10K type strain sequencing project: providing services to taxonomists for standard genome sequencing and annotation.</title>
        <authorList>
            <consortium name="The Broad Institute Genomics Platform"/>
            <consortium name="The Broad Institute Genome Sequencing Center for Infectious Disease"/>
            <person name="Wu L."/>
            <person name="Ma J."/>
        </authorList>
    </citation>
    <scope>NUCLEOTIDE SEQUENCE [LARGE SCALE GENOMIC DNA]</scope>
    <source>
        <strain evidence="8">JCM 18424</strain>
    </source>
</reference>
<proteinExistence type="predicted"/>
<feature type="transmembrane region" description="Helical" evidence="6">
    <location>
        <begin position="76"/>
        <end position="94"/>
    </location>
</feature>
<dbReference type="InterPro" id="IPR001123">
    <property type="entry name" value="LeuE-type"/>
</dbReference>
<gene>
    <name evidence="7" type="primary">rhtC</name>
    <name evidence="7" type="ORF">GCM10023338_14730</name>
</gene>
<evidence type="ECO:0000313" key="8">
    <source>
        <dbReference type="Proteomes" id="UP001500631"/>
    </source>
</evidence>
<dbReference type="Pfam" id="PF01810">
    <property type="entry name" value="LysE"/>
    <property type="match status" value="1"/>
</dbReference>
<feature type="transmembrane region" description="Helical" evidence="6">
    <location>
        <begin position="41"/>
        <end position="64"/>
    </location>
</feature>
<dbReference type="Proteomes" id="UP001500631">
    <property type="component" value="Unassembled WGS sequence"/>
</dbReference>
<evidence type="ECO:0000256" key="4">
    <source>
        <dbReference type="ARBA" id="ARBA00022989"/>
    </source>
</evidence>
<evidence type="ECO:0000256" key="5">
    <source>
        <dbReference type="ARBA" id="ARBA00023136"/>
    </source>
</evidence>
<feature type="transmembrane region" description="Helical" evidence="6">
    <location>
        <begin position="184"/>
        <end position="205"/>
    </location>
</feature>
<protein>
    <submittedName>
        <fullName evidence="7">Threonine export protein RhtC</fullName>
    </submittedName>
</protein>
<dbReference type="EMBL" id="BAABKE010000004">
    <property type="protein sequence ID" value="GAA5100236.1"/>
    <property type="molecule type" value="Genomic_DNA"/>
</dbReference>
<comment type="caution">
    <text evidence="7">The sequence shown here is derived from an EMBL/GenBank/DDBJ whole genome shotgun (WGS) entry which is preliminary data.</text>
</comment>
<evidence type="ECO:0000313" key="7">
    <source>
        <dbReference type="EMBL" id="GAA5100236.1"/>
    </source>
</evidence>
<keyword evidence="3 6" id="KW-0812">Transmembrane</keyword>
<keyword evidence="2" id="KW-1003">Cell membrane</keyword>
<organism evidence="7 8">
    <name type="scientific">Wohlfahrtiimonas larvae</name>
    <dbReference type="NCBI Taxonomy" id="1157986"/>
    <lineage>
        <taxon>Bacteria</taxon>
        <taxon>Pseudomonadati</taxon>
        <taxon>Pseudomonadota</taxon>
        <taxon>Gammaproteobacteria</taxon>
        <taxon>Cardiobacteriales</taxon>
        <taxon>Ignatzschineriaceae</taxon>
        <taxon>Wohlfahrtiimonas</taxon>
    </lineage>
</organism>
<accession>A0ABP9MX74</accession>
<evidence type="ECO:0000256" key="3">
    <source>
        <dbReference type="ARBA" id="ARBA00022692"/>
    </source>
</evidence>
<feature type="transmembrane region" description="Helical" evidence="6">
    <location>
        <begin position="129"/>
        <end position="145"/>
    </location>
</feature>
<evidence type="ECO:0000256" key="6">
    <source>
        <dbReference type="SAM" id="Phobius"/>
    </source>
</evidence>
<dbReference type="PANTHER" id="PTHR30086">
    <property type="entry name" value="ARGININE EXPORTER PROTEIN ARGO"/>
    <property type="match status" value="1"/>
</dbReference>
<dbReference type="PANTHER" id="PTHR30086:SF19">
    <property type="entry name" value="THREONINE EFFLUX PROTEIN"/>
    <property type="match status" value="1"/>
</dbReference>
<keyword evidence="4 6" id="KW-1133">Transmembrane helix</keyword>
<sequence>MFLLLISIATTQLVALASPGPDFFFVSQVAASSTRRQSFRAVCGITLGVFVWALLAILGLNIVLKQFPILHRGIMILGGSYLLYLAYLLIQSAISAHQAKNTSSEPKLPTVRSQFFLKGLLTNLSNTKALIYFVSVFSAIVTGSVDIGTKSIILGLIVVETFLWFLFVAYIFSLPKVKAKYQEYTQYVDGAAGICFLFFGGWLVYTGLFSHLNI</sequence>